<name>A0A7L7LDU2_9BACT</name>
<evidence type="ECO:0000313" key="2">
    <source>
        <dbReference type="Proteomes" id="UP000514509"/>
    </source>
</evidence>
<gene>
    <name evidence="1" type="ORF">HUW48_24165</name>
</gene>
<sequence length="183" mass="20937">MQTYIALLRGINVSGQKMMKMPELLALFQSLNLKNVKTYVQSGNVVFQTEKQGATNLEEQIARAITEKFQFSVPVLVKDQTEWERVLQNNPFIINQDEDTSKLHVTLLASEPTPDRVAKINPALYLPDEFRIVKNTIYLSCPNGYGRTKLHNNFFESKLKVNATTRNWKTMQALMNLVESINS</sequence>
<dbReference type="RefSeq" id="WP_182413369.1">
    <property type="nucleotide sequence ID" value="NZ_CP055153.1"/>
</dbReference>
<dbReference type="InterPro" id="IPR012545">
    <property type="entry name" value="DUF1697"/>
</dbReference>
<dbReference type="PANTHER" id="PTHR36439">
    <property type="entry name" value="BLL4334 PROTEIN"/>
    <property type="match status" value="1"/>
</dbReference>
<accession>A0A7L7LDU2</accession>
<dbReference type="EMBL" id="CP055153">
    <property type="protein sequence ID" value="QMU30927.1"/>
    <property type="molecule type" value="Genomic_DNA"/>
</dbReference>
<dbReference type="SUPFAM" id="SSF160379">
    <property type="entry name" value="SP0830-like"/>
    <property type="match status" value="1"/>
</dbReference>
<dbReference type="AlphaFoldDB" id="A0A7L7LDU2"/>
<reference evidence="1 2" key="2">
    <citation type="submission" date="2020-08" db="EMBL/GenBank/DDBJ databases">
        <title>Adhaeribacter dokdonensis sp. nov., isolated from the rhizosphere of Elymus tsukushiensis, a plant native to the Dokdo Islands, Republic of Korea.</title>
        <authorList>
            <person name="Ghim S.Y."/>
        </authorList>
    </citation>
    <scope>NUCLEOTIDE SEQUENCE [LARGE SCALE GENOMIC DNA]</scope>
    <source>
        <strain evidence="1 2">KUDC8001</strain>
    </source>
</reference>
<dbReference type="KEGG" id="add:HUW48_24165"/>
<keyword evidence="2" id="KW-1185">Reference proteome</keyword>
<dbReference type="Pfam" id="PF08002">
    <property type="entry name" value="DUF1697"/>
    <property type="match status" value="1"/>
</dbReference>
<dbReference type="PANTHER" id="PTHR36439:SF1">
    <property type="entry name" value="DUF1697 DOMAIN-CONTAINING PROTEIN"/>
    <property type="match status" value="1"/>
</dbReference>
<dbReference type="Gene3D" id="3.30.70.1280">
    <property type="entry name" value="SP0830-like domains"/>
    <property type="match status" value="1"/>
</dbReference>
<dbReference type="PIRSF" id="PIRSF008502">
    <property type="entry name" value="UCP008502"/>
    <property type="match status" value="1"/>
</dbReference>
<organism evidence="1 2">
    <name type="scientific">Adhaeribacter radiodurans</name>
    <dbReference type="NCBI Taxonomy" id="2745197"/>
    <lineage>
        <taxon>Bacteria</taxon>
        <taxon>Pseudomonadati</taxon>
        <taxon>Bacteroidota</taxon>
        <taxon>Cytophagia</taxon>
        <taxon>Cytophagales</taxon>
        <taxon>Hymenobacteraceae</taxon>
        <taxon>Adhaeribacter</taxon>
    </lineage>
</organism>
<evidence type="ECO:0000313" key="1">
    <source>
        <dbReference type="EMBL" id="QMU30927.1"/>
    </source>
</evidence>
<reference evidence="1 2" key="1">
    <citation type="submission" date="2020-06" db="EMBL/GenBank/DDBJ databases">
        <authorList>
            <person name="Hwang Y.J."/>
        </authorList>
    </citation>
    <scope>NUCLEOTIDE SEQUENCE [LARGE SCALE GENOMIC DNA]</scope>
    <source>
        <strain evidence="1 2">KUDC8001</strain>
    </source>
</reference>
<proteinExistence type="predicted"/>
<dbReference type="Proteomes" id="UP000514509">
    <property type="component" value="Chromosome"/>
</dbReference>
<protein>
    <submittedName>
        <fullName evidence="1">DUF1697 domain-containing protein</fullName>
    </submittedName>
</protein>